<dbReference type="SMART" id="SM00291">
    <property type="entry name" value="ZnF_ZZ"/>
    <property type="match status" value="1"/>
</dbReference>
<dbReference type="Gene3D" id="3.30.60.90">
    <property type="match status" value="1"/>
</dbReference>
<feature type="region of interest" description="Disordered" evidence="4">
    <location>
        <begin position="113"/>
        <end position="143"/>
    </location>
</feature>
<dbReference type="Proteomes" id="UP000574390">
    <property type="component" value="Unassembled WGS sequence"/>
</dbReference>
<evidence type="ECO:0000313" key="6">
    <source>
        <dbReference type="EMBL" id="KAF4745572.1"/>
    </source>
</evidence>
<reference evidence="6 7" key="1">
    <citation type="submission" date="2020-04" db="EMBL/GenBank/DDBJ databases">
        <title>Perkinsus olseni comparative genomics.</title>
        <authorList>
            <person name="Bogema D.R."/>
        </authorList>
    </citation>
    <scope>NUCLEOTIDE SEQUENCE [LARGE SCALE GENOMIC DNA]</scope>
    <source>
        <strain evidence="6">ATCC PRA-205</strain>
    </source>
</reference>
<evidence type="ECO:0000259" key="5">
    <source>
        <dbReference type="SMART" id="SM00291"/>
    </source>
</evidence>
<dbReference type="GO" id="GO:0008270">
    <property type="term" value="F:zinc ion binding"/>
    <property type="evidence" value="ECO:0007669"/>
    <property type="project" value="UniProtKB-KW"/>
</dbReference>
<feature type="domain" description="ZZ-type" evidence="5">
    <location>
        <begin position="1"/>
        <end position="39"/>
    </location>
</feature>
<feature type="non-terminal residue" evidence="6">
    <location>
        <position position="213"/>
    </location>
</feature>
<dbReference type="AlphaFoldDB" id="A0A7J6TLL6"/>
<protein>
    <recommendedName>
        <fullName evidence="5">ZZ-type domain-containing protein</fullName>
    </recommendedName>
</protein>
<feature type="compositionally biased region" description="Polar residues" evidence="4">
    <location>
        <begin position="114"/>
        <end position="135"/>
    </location>
</feature>
<name>A0A7J6TLL6_PEROL</name>
<evidence type="ECO:0000256" key="1">
    <source>
        <dbReference type="ARBA" id="ARBA00022723"/>
    </source>
</evidence>
<organism evidence="6 7">
    <name type="scientific">Perkinsus olseni</name>
    <name type="common">Perkinsus atlanticus</name>
    <dbReference type="NCBI Taxonomy" id="32597"/>
    <lineage>
        <taxon>Eukaryota</taxon>
        <taxon>Sar</taxon>
        <taxon>Alveolata</taxon>
        <taxon>Perkinsozoa</taxon>
        <taxon>Perkinsea</taxon>
        <taxon>Perkinsida</taxon>
        <taxon>Perkinsidae</taxon>
        <taxon>Perkinsus</taxon>
    </lineage>
</organism>
<dbReference type="InterPro" id="IPR043145">
    <property type="entry name" value="Znf_ZZ_sf"/>
</dbReference>
<comment type="caution">
    <text evidence="6">The sequence shown here is derived from an EMBL/GenBank/DDBJ whole genome shotgun (WGS) entry which is preliminary data.</text>
</comment>
<evidence type="ECO:0000256" key="2">
    <source>
        <dbReference type="ARBA" id="ARBA00022771"/>
    </source>
</evidence>
<evidence type="ECO:0000256" key="4">
    <source>
        <dbReference type="SAM" id="MobiDB-lite"/>
    </source>
</evidence>
<dbReference type="InterPro" id="IPR000433">
    <property type="entry name" value="Znf_ZZ"/>
</dbReference>
<dbReference type="SUPFAM" id="SSF57850">
    <property type="entry name" value="RING/U-box"/>
    <property type="match status" value="1"/>
</dbReference>
<evidence type="ECO:0000313" key="7">
    <source>
        <dbReference type="Proteomes" id="UP000574390"/>
    </source>
</evidence>
<accession>A0A7J6TLL6</accession>
<proteinExistence type="predicted"/>
<keyword evidence="1" id="KW-0479">Metal-binding</keyword>
<keyword evidence="3" id="KW-0862">Zinc</keyword>
<evidence type="ECO:0000256" key="3">
    <source>
        <dbReference type="ARBA" id="ARBA00022833"/>
    </source>
</evidence>
<keyword evidence="2" id="KW-0863">Zinc-finger</keyword>
<dbReference type="EMBL" id="JABANM010006658">
    <property type="protein sequence ID" value="KAF4745572.1"/>
    <property type="molecule type" value="Genomic_DNA"/>
</dbReference>
<sequence length="213" mass="23572">PGVSGHGRPVGHWYRCAVCADFDLCAKCYKKPGSRQHREDHYFTLIAKPVTLWSVKTREPRGVPLGDLPCDMCHRLRQGGAKYTLRSLFATPMSDAHFCSDCYQTMLQREETGLRSSSNRNSPWAISNRAKSQALSAPHKRRRVSGRLRVSGSESELFQEILEAIEADDRNHEVGSSALGDKTKLDIGNASREIPAASSGCRLLGVVGSYSHQ</sequence>
<dbReference type="Pfam" id="PF00569">
    <property type="entry name" value="ZZ"/>
    <property type="match status" value="1"/>
</dbReference>
<gene>
    <name evidence="6" type="ORF">FOZ62_012094</name>
</gene>